<name>A0A8T9BJT2_9HELO</name>
<keyword evidence="2 3" id="KW-0802">TPR repeat</keyword>
<feature type="repeat" description="TPR" evidence="3">
    <location>
        <begin position="42"/>
        <end position="75"/>
    </location>
</feature>
<dbReference type="Gene3D" id="1.25.40.10">
    <property type="entry name" value="Tetratricopeptide repeat domain"/>
    <property type="match status" value="1"/>
</dbReference>
<organism evidence="4 5">
    <name type="scientific">Lachnellula arida</name>
    <dbReference type="NCBI Taxonomy" id="1316785"/>
    <lineage>
        <taxon>Eukaryota</taxon>
        <taxon>Fungi</taxon>
        <taxon>Dikarya</taxon>
        <taxon>Ascomycota</taxon>
        <taxon>Pezizomycotina</taxon>
        <taxon>Leotiomycetes</taxon>
        <taxon>Helotiales</taxon>
        <taxon>Lachnaceae</taxon>
        <taxon>Lachnellula</taxon>
    </lineage>
</organism>
<dbReference type="PROSITE" id="PS50005">
    <property type="entry name" value="TPR"/>
    <property type="match status" value="2"/>
</dbReference>
<dbReference type="Proteomes" id="UP000469559">
    <property type="component" value="Unassembled WGS sequence"/>
</dbReference>
<dbReference type="PANTHER" id="PTHR45641:SF19">
    <property type="entry name" value="NEPHROCYSTIN-3"/>
    <property type="match status" value="1"/>
</dbReference>
<evidence type="ECO:0000313" key="5">
    <source>
        <dbReference type="Proteomes" id="UP000469559"/>
    </source>
</evidence>
<accession>A0A8T9BJT2</accession>
<dbReference type="Pfam" id="PF13424">
    <property type="entry name" value="TPR_12"/>
    <property type="match status" value="1"/>
</dbReference>
<reference evidence="4 5" key="1">
    <citation type="submission" date="2018-05" db="EMBL/GenBank/DDBJ databases">
        <title>Whole genome sequencing for identification of molecular markers to develop diagnostic detection tools for the regulated plant pathogen Lachnellula willkommii.</title>
        <authorList>
            <person name="Giroux E."/>
            <person name="Bilodeau G."/>
        </authorList>
    </citation>
    <scope>NUCLEOTIDE SEQUENCE [LARGE SCALE GENOMIC DNA]</scope>
    <source>
        <strain evidence="4 5">CBS 203.66</strain>
    </source>
</reference>
<evidence type="ECO:0000256" key="2">
    <source>
        <dbReference type="ARBA" id="ARBA00022803"/>
    </source>
</evidence>
<keyword evidence="1" id="KW-0677">Repeat</keyword>
<sequence length="195" mass="22371">MYYTFIKYGSSHFFTRINRVPKYVARYLYLTLNNLVIDDGLADEYHDLGLFYTDQSKLVEAEQMYQRALQGKEKVWGPEHTSTLDTVNNLGILYADQGKLVEAEQMYQRALQGYENAIGPDNITTYVPALNTILNLGLLFERQTDLAKARTMFSKALDGYKQVFGPEHAKFAFLRDNLYALDAVVENKAPTEIEE</sequence>
<proteinExistence type="predicted"/>
<dbReference type="OrthoDB" id="626167at2759"/>
<dbReference type="PANTHER" id="PTHR45641">
    <property type="entry name" value="TETRATRICOPEPTIDE REPEAT PROTEIN (AFU_ORTHOLOGUE AFUA_6G03870)"/>
    <property type="match status" value="1"/>
</dbReference>
<dbReference type="EMBL" id="QGMF01000064">
    <property type="protein sequence ID" value="TVY20228.1"/>
    <property type="molecule type" value="Genomic_DNA"/>
</dbReference>
<gene>
    <name evidence="4" type="primary">Klc3</name>
    <name evidence="4" type="ORF">LARI1_G001646</name>
</gene>
<dbReference type="InterPro" id="IPR011990">
    <property type="entry name" value="TPR-like_helical_dom_sf"/>
</dbReference>
<keyword evidence="5" id="KW-1185">Reference proteome</keyword>
<protein>
    <submittedName>
        <fullName evidence="4">Kinesin light chain 3</fullName>
    </submittedName>
</protein>
<dbReference type="SUPFAM" id="SSF48452">
    <property type="entry name" value="TPR-like"/>
    <property type="match status" value="1"/>
</dbReference>
<evidence type="ECO:0000256" key="1">
    <source>
        <dbReference type="ARBA" id="ARBA00022737"/>
    </source>
</evidence>
<evidence type="ECO:0000256" key="3">
    <source>
        <dbReference type="PROSITE-ProRule" id="PRU00339"/>
    </source>
</evidence>
<dbReference type="SMART" id="SM00028">
    <property type="entry name" value="TPR"/>
    <property type="match status" value="3"/>
</dbReference>
<evidence type="ECO:0000313" key="4">
    <source>
        <dbReference type="EMBL" id="TVY20228.1"/>
    </source>
</evidence>
<dbReference type="InterPro" id="IPR019734">
    <property type="entry name" value="TPR_rpt"/>
</dbReference>
<comment type="caution">
    <text evidence="4">The sequence shown here is derived from an EMBL/GenBank/DDBJ whole genome shotgun (WGS) entry which is preliminary data.</text>
</comment>
<feature type="repeat" description="TPR" evidence="3">
    <location>
        <begin position="84"/>
        <end position="117"/>
    </location>
</feature>
<dbReference type="Pfam" id="PF13374">
    <property type="entry name" value="TPR_10"/>
    <property type="match status" value="1"/>
</dbReference>
<dbReference type="AlphaFoldDB" id="A0A8T9BJT2"/>